<keyword evidence="2" id="KW-1185">Reference proteome</keyword>
<evidence type="ECO:0000313" key="2">
    <source>
        <dbReference type="Proteomes" id="UP000077202"/>
    </source>
</evidence>
<proteinExistence type="predicted"/>
<reference evidence="1" key="1">
    <citation type="submission" date="2016-03" db="EMBL/GenBank/DDBJ databases">
        <title>Mechanisms controlling the formation of the plant cell surface in tip-growing cells are functionally conserved among land plants.</title>
        <authorList>
            <person name="Honkanen S."/>
            <person name="Jones V.A."/>
            <person name="Morieri G."/>
            <person name="Champion C."/>
            <person name="Hetherington A.J."/>
            <person name="Kelly S."/>
            <person name="Saint-Marcoux D."/>
            <person name="Proust H."/>
            <person name="Prescott H."/>
            <person name="Dolan L."/>
        </authorList>
    </citation>
    <scope>NUCLEOTIDE SEQUENCE [LARGE SCALE GENOMIC DNA]</scope>
    <source>
        <tissue evidence="1">Whole gametophyte</tissue>
    </source>
</reference>
<dbReference type="AlphaFoldDB" id="A0A176WQL5"/>
<comment type="caution">
    <text evidence="1">The sequence shown here is derived from an EMBL/GenBank/DDBJ whole genome shotgun (WGS) entry which is preliminary data.</text>
</comment>
<sequence>MEMEMVFRSALPFCVVRRVSGTFQRWDKSQAGGVPSGGVPSGEYSFGDISAGESIRKVSALFVVYMEAIESNDAY</sequence>
<accession>A0A176WQL5</accession>
<gene>
    <name evidence="1" type="ORF">AXG93_2528s1820</name>
</gene>
<protein>
    <submittedName>
        <fullName evidence="1">Uncharacterized protein</fullName>
    </submittedName>
</protein>
<organism evidence="1 2">
    <name type="scientific">Marchantia polymorpha subsp. ruderalis</name>
    <dbReference type="NCBI Taxonomy" id="1480154"/>
    <lineage>
        <taxon>Eukaryota</taxon>
        <taxon>Viridiplantae</taxon>
        <taxon>Streptophyta</taxon>
        <taxon>Embryophyta</taxon>
        <taxon>Marchantiophyta</taxon>
        <taxon>Marchantiopsida</taxon>
        <taxon>Marchantiidae</taxon>
        <taxon>Marchantiales</taxon>
        <taxon>Marchantiaceae</taxon>
        <taxon>Marchantia</taxon>
    </lineage>
</organism>
<dbReference type="EMBL" id="LVLJ01000312">
    <property type="protein sequence ID" value="OAE34815.1"/>
    <property type="molecule type" value="Genomic_DNA"/>
</dbReference>
<dbReference type="Proteomes" id="UP000077202">
    <property type="component" value="Unassembled WGS sequence"/>
</dbReference>
<name>A0A176WQL5_MARPO</name>
<evidence type="ECO:0000313" key="1">
    <source>
        <dbReference type="EMBL" id="OAE34815.1"/>
    </source>
</evidence>